<comment type="similarity">
    <text evidence="2">Belongs to the BioY family.</text>
</comment>
<evidence type="ECO:0000256" key="3">
    <source>
        <dbReference type="ARBA" id="ARBA00022448"/>
    </source>
</evidence>
<evidence type="ECO:0000256" key="6">
    <source>
        <dbReference type="ARBA" id="ARBA00022989"/>
    </source>
</evidence>
<comment type="caution">
    <text evidence="9">The sequence shown here is derived from an EMBL/GenBank/DDBJ whole genome shotgun (WGS) entry which is preliminary data.</text>
</comment>
<dbReference type="Pfam" id="PF02632">
    <property type="entry name" value="BioY"/>
    <property type="match status" value="1"/>
</dbReference>
<organism evidence="9 10">
    <name type="scientific">Listeria grandensis FSL F6-0971</name>
    <dbReference type="NCBI Taxonomy" id="1265819"/>
    <lineage>
        <taxon>Bacteria</taxon>
        <taxon>Bacillati</taxon>
        <taxon>Bacillota</taxon>
        <taxon>Bacilli</taxon>
        <taxon>Bacillales</taxon>
        <taxon>Listeriaceae</taxon>
        <taxon>Listeria</taxon>
    </lineage>
</organism>
<feature type="transmembrane region" description="Helical" evidence="8">
    <location>
        <begin position="39"/>
        <end position="63"/>
    </location>
</feature>
<dbReference type="STRING" id="1265819.PGRAN_08384"/>
<keyword evidence="5 8" id="KW-0812">Transmembrane</keyword>
<dbReference type="PATRIC" id="fig|1265819.5.peg.1670"/>
<dbReference type="EMBL" id="AODD01000010">
    <property type="protein sequence ID" value="EUJ23486.1"/>
    <property type="molecule type" value="Genomic_DNA"/>
</dbReference>
<dbReference type="Gene3D" id="1.10.1760.20">
    <property type="match status" value="1"/>
</dbReference>
<evidence type="ECO:0000256" key="5">
    <source>
        <dbReference type="ARBA" id="ARBA00022692"/>
    </source>
</evidence>
<keyword evidence="4" id="KW-1003">Cell membrane</keyword>
<keyword evidence="6 8" id="KW-1133">Transmembrane helix</keyword>
<gene>
    <name evidence="9" type="ORF">PGRAN_08384</name>
</gene>
<protein>
    <submittedName>
        <fullName evidence="9">Biotin transporter BioY2</fullName>
    </submittedName>
</protein>
<dbReference type="GO" id="GO:0005886">
    <property type="term" value="C:plasma membrane"/>
    <property type="evidence" value="ECO:0007669"/>
    <property type="project" value="UniProtKB-SubCell"/>
</dbReference>
<evidence type="ECO:0000256" key="8">
    <source>
        <dbReference type="SAM" id="Phobius"/>
    </source>
</evidence>
<dbReference type="AlphaFoldDB" id="W7BJV2"/>
<evidence type="ECO:0000256" key="1">
    <source>
        <dbReference type="ARBA" id="ARBA00004651"/>
    </source>
</evidence>
<keyword evidence="7 8" id="KW-0472">Membrane</keyword>
<comment type="subcellular location">
    <subcellularLocation>
        <location evidence="1">Cell membrane</location>
        <topology evidence="1">Multi-pass membrane protein</topology>
    </subcellularLocation>
</comment>
<evidence type="ECO:0000256" key="2">
    <source>
        <dbReference type="ARBA" id="ARBA00010692"/>
    </source>
</evidence>
<evidence type="ECO:0000313" key="10">
    <source>
        <dbReference type="Proteomes" id="UP000019253"/>
    </source>
</evidence>
<keyword evidence="3" id="KW-0813">Transport</keyword>
<dbReference type="GO" id="GO:0015225">
    <property type="term" value="F:biotin transmembrane transporter activity"/>
    <property type="evidence" value="ECO:0007669"/>
    <property type="project" value="InterPro"/>
</dbReference>
<dbReference type="PANTHER" id="PTHR34295:SF4">
    <property type="entry name" value="BIOTIN TRANSPORTER BIOY-RELATED"/>
    <property type="match status" value="1"/>
</dbReference>
<dbReference type="Proteomes" id="UP000019253">
    <property type="component" value="Unassembled WGS sequence"/>
</dbReference>
<name>W7BJV2_9LIST</name>
<evidence type="ECO:0000256" key="7">
    <source>
        <dbReference type="ARBA" id="ARBA00023136"/>
    </source>
</evidence>
<accession>W7BJV2</accession>
<keyword evidence="10" id="KW-1185">Reference proteome</keyword>
<proteinExistence type="inferred from homology"/>
<dbReference type="PANTHER" id="PTHR34295">
    <property type="entry name" value="BIOTIN TRANSPORTER BIOY"/>
    <property type="match status" value="1"/>
</dbReference>
<dbReference type="InterPro" id="IPR003784">
    <property type="entry name" value="BioY"/>
</dbReference>
<reference evidence="9 10" key="1">
    <citation type="journal article" date="2014" name="Int. J. Syst. Evol. Microbiol.">
        <title>Listeria floridensis sp. nov., Listeria aquatica sp. nov., Listeria cornellensis sp. nov., Listeria riparia sp. nov. and Listeria grandensis sp. nov., from agricultural and natural environments.</title>
        <authorList>
            <person name="den Bakker H.C."/>
            <person name="Warchocki S."/>
            <person name="Wright E.M."/>
            <person name="Allred A.F."/>
            <person name="Ahlstrom C."/>
            <person name="Manuel C.S."/>
            <person name="Stasiewicz M.J."/>
            <person name="Burrell A."/>
            <person name="Roof S."/>
            <person name="Strawn L."/>
            <person name="Fortes E.D."/>
            <person name="Nightingale K.K."/>
            <person name="Kephart D."/>
            <person name="Wiedmann M."/>
        </authorList>
    </citation>
    <scope>NUCLEOTIDE SEQUENCE [LARGE SCALE GENOMIC DNA]</scope>
    <source>
        <strain evidence="10">FSL F6-971</strain>
    </source>
</reference>
<evidence type="ECO:0000256" key="4">
    <source>
        <dbReference type="ARBA" id="ARBA00022475"/>
    </source>
</evidence>
<sequence length="182" mass="20771">MRDQKLKQLIINALFAVIIAILAQVTIPIGPIPLTGQTFAIGLAATILGARNATISVAVYLVLGAIGVPVFAGMSAGLGILFGPTGGFFDWFPVQCLCNRLPNRKNEFQHGLCYLRQHHRFLHYLTIWRALAKYWRRPLLERRIYCWRYSFHYSRHPKSNLCRPDWDQYSQAFSDCEIGLTF</sequence>
<evidence type="ECO:0000313" key="9">
    <source>
        <dbReference type="EMBL" id="EUJ23486.1"/>
    </source>
</evidence>
<feature type="transmembrane region" description="Helical" evidence="8">
    <location>
        <begin position="9"/>
        <end position="27"/>
    </location>
</feature>